<evidence type="ECO:0000256" key="6">
    <source>
        <dbReference type="SAM" id="MobiDB-lite"/>
    </source>
</evidence>
<dbReference type="InterPro" id="IPR036922">
    <property type="entry name" value="Rieske_2Fe-2S_sf"/>
</dbReference>
<dbReference type="SUPFAM" id="SSF51971">
    <property type="entry name" value="Nucleotide-binding domain"/>
    <property type="match status" value="1"/>
</dbReference>
<proteinExistence type="predicted"/>
<dbReference type="GO" id="GO:0046872">
    <property type="term" value="F:metal ion binding"/>
    <property type="evidence" value="ECO:0007669"/>
    <property type="project" value="UniProtKB-KW"/>
</dbReference>
<dbReference type="GO" id="GO:0016020">
    <property type="term" value="C:membrane"/>
    <property type="evidence" value="ECO:0007669"/>
    <property type="project" value="InterPro"/>
</dbReference>
<dbReference type="InterPro" id="IPR038010">
    <property type="entry name" value="YhfW_C"/>
</dbReference>
<dbReference type="SUPFAM" id="SSF50022">
    <property type="entry name" value="ISP domain"/>
    <property type="match status" value="1"/>
</dbReference>
<feature type="compositionally biased region" description="Basic and acidic residues" evidence="6">
    <location>
        <begin position="508"/>
        <end position="521"/>
    </location>
</feature>
<dbReference type="EMBL" id="CP159510">
    <property type="protein sequence ID" value="XCJ16951.1"/>
    <property type="molecule type" value="Genomic_DNA"/>
</dbReference>
<keyword evidence="4" id="KW-0411">Iron-sulfur</keyword>
<evidence type="ECO:0000256" key="3">
    <source>
        <dbReference type="ARBA" id="ARBA00023004"/>
    </source>
</evidence>
<evidence type="ECO:0000256" key="4">
    <source>
        <dbReference type="ARBA" id="ARBA00023014"/>
    </source>
</evidence>
<dbReference type="Gene3D" id="3.50.50.60">
    <property type="entry name" value="FAD/NAD(P)-binding domain"/>
    <property type="match status" value="1"/>
</dbReference>
<dbReference type="Pfam" id="PF01266">
    <property type="entry name" value="DAO"/>
    <property type="match status" value="1"/>
</dbReference>
<dbReference type="CDD" id="cd03477">
    <property type="entry name" value="Rieske_YhfW_C"/>
    <property type="match status" value="1"/>
</dbReference>
<dbReference type="GO" id="GO:0016705">
    <property type="term" value="F:oxidoreductase activity, acting on paired donors, with incorporation or reduction of molecular oxygen"/>
    <property type="evidence" value="ECO:0007669"/>
    <property type="project" value="UniProtKB-ARBA"/>
</dbReference>
<keyword evidence="5" id="KW-1015">Disulfide bond</keyword>
<keyword evidence="1" id="KW-0001">2Fe-2S</keyword>
<feature type="region of interest" description="Disordered" evidence="6">
    <location>
        <begin position="500"/>
        <end position="521"/>
    </location>
</feature>
<organism evidence="8">
    <name type="scientific">Sporolactobacillus sp. Y61</name>
    <dbReference type="NCBI Taxonomy" id="3160863"/>
    <lineage>
        <taxon>Bacteria</taxon>
        <taxon>Bacillati</taxon>
        <taxon>Bacillota</taxon>
        <taxon>Bacilli</taxon>
        <taxon>Bacillales</taxon>
        <taxon>Sporolactobacillaceae</taxon>
        <taxon>Sporolactobacillus</taxon>
    </lineage>
</organism>
<name>A0AAU8IFL6_9BACL</name>
<dbReference type="PRINTS" id="PR00162">
    <property type="entry name" value="RIESKE"/>
</dbReference>
<reference evidence="8" key="1">
    <citation type="submission" date="2024-06" db="EMBL/GenBank/DDBJ databases">
        <authorList>
            <person name="Fan A."/>
            <person name="Zhang F.Y."/>
            <person name="Zhang L."/>
        </authorList>
    </citation>
    <scope>NUCLEOTIDE SEQUENCE</scope>
    <source>
        <strain evidence="8">Y61</strain>
    </source>
</reference>
<evidence type="ECO:0000313" key="8">
    <source>
        <dbReference type="EMBL" id="XCJ16951.1"/>
    </source>
</evidence>
<evidence type="ECO:0000259" key="7">
    <source>
        <dbReference type="PROSITE" id="PS51296"/>
    </source>
</evidence>
<dbReference type="GO" id="GO:0004497">
    <property type="term" value="F:monooxygenase activity"/>
    <property type="evidence" value="ECO:0007669"/>
    <property type="project" value="UniProtKB-ARBA"/>
</dbReference>
<dbReference type="PANTHER" id="PTHR13847">
    <property type="entry name" value="SARCOSINE DEHYDROGENASE-RELATED"/>
    <property type="match status" value="1"/>
</dbReference>
<dbReference type="Gene3D" id="3.30.9.10">
    <property type="entry name" value="D-Amino Acid Oxidase, subunit A, domain 2"/>
    <property type="match status" value="1"/>
</dbReference>
<evidence type="ECO:0000256" key="2">
    <source>
        <dbReference type="ARBA" id="ARBA00022723"/>
    </source>
</evidence>
<sequence>MDQKKRVGSFPQKTSSIWRDTVHFPSFKLLNTDIETETLVVGGGITGITAAYVLASRGMKVTLIDAAQLASGTTGYTTAKITAQHGLIYNELLAHIGQEKAQLYYHANSEALEWIRQMVLNHDLRCDFTQHPAFVYATTDKEAKEIEKEKEAYDLLGIPGSLKQKINLSMNIKNALEMPDQAQFHPLMYLHFLIAELVRMGVSIYEQTLAVDLDERPSPVVHTREGFAIHCRDVLICSHFPFYDNRFYFSRMYPERSYLMACETDQPFPDGMYISASDPKRSLRSLSLSGKKGVLVGGENHKTGRGESTDIHYQRLEGFANAVLGENRKMAFWSAQDYTTVDKIPYIGRMAKNRPHVYVAAGFRKWGMTTGTLAANLLADLLLERNNPYTDLFSPARFEADPMIKRFFIENSAVAGNLIKGKIERGGSLDDLGSDQGAVIHFNGKRAGAYKRLDDRLTIVDTTCPHMGCEVNWNQGERTWDCPCHGSRFRATGEVIDGPAQEPLKQLYSEKRKDTEGDTPA</sequence>
<dbReference type="InterPro" id="IPR005805">
    <property type="entry name" value="Rieske_Fe-S_prot_C"/>
</dbReference>
<dbReference type="Pfam" id="PF00355">
    <property type="entry name" value="Rieske"/>
    <property type="match status" value="1"/>
</dbReference>
<dbReference type="InterPro" id="IPR006076">
    <property type="entry name" value="FAD-dep_OxRdtase"/>
</dbReference>
<feature type="domain" description="Rieske" evidence="7">
    <location>
        <begin position="424"/>
        <end position="518"/>
    </location>
</feature>
<gene>
    <name evidence="8" type="ORF">ABNN70_15320</name>
</gene>
<evidence type="ECO:0000256" key="5">
    <source>
        <dbReference type="ARBA" id="ARBA00023157"/>
    </source>
</evidence>
<dbReference type="Gene3D" id="2.102.10.10">
    <property type="entry name" value="Rieske [2Fe-2S] iron-sulphur domain"/>
    <property type="match status" value="1"/>
</dbReference>
<dbReference type="PROSITE" id="PS51296">
    <property type="entry name" value="RIESKE"/>
    <property type="match status" value="1"/>
</dbReference>
<accession>A0AAU8IFL6</accession>
<dbReference type="GO" id="GO:0005737">
    <property type="term" value="C:cytoplasm"/>
    <property type="evidence" value="ECO:0007669"/>
    <property type="project" value="TreeGrafter"/>
</dbReference>
<dbReference type="InterPro" id="IPR017941">
    <property type="entry name" value="Rieske_2Fe-2S"/>
</dbReference>
<keyword evidence="2" id="KW-0479">Metal-binding</keyword>
<evidence type="ECO:0000256" key="1">
    <source>
        <dbReference type="ARBA" id="ARBA00022714"/>
    </source>
</evidence>
<dbReference type="AlphaFoldDB" id="A0AAU8IFL6"/>
<dbReference type="InterPro" id="IPR036188">
    <property type="entry name" value="FAD/NAD-bd_sf"/>
</dbReference>
<dbReference type="GO" id="GO:0051537">
    <property type="term" value="F:2 iron, 2 sulfur cluster binding"/>
    <property type="evidence" value="ECO:0007669"/>
    <property type="project" value="UniProtKB-KW"/>
</dbReference>
<dbReference type="RefSeq" id="WP_353948289.1">
    <property type="nucleotide sequence ID" value="NZ_CP159510.1"/>
</dbReference>
<protein>
    <submittedName>
        <fullName evidence="8">FAD-dependent oxidoreductase</fullName>
    </submittedName>
</protein>
<keyword evidence="3" id="KW-0408">Iron</keyword>
<dbReference type="PANTHER" id="PTHR13847:SF274">
    <property type="entry name" value="RIESKE 2FE-2S IRON-SULFUR PROTEIN YHFW-RELATED"/>
    <property type="match status" value="1"/>
</dbReference>